<dbReference type="Proteomes" id="UP000620327">
    <property type="component" value="Unassembled WGS sequence"/>
</dbReference>
<feature type="domain" description="Large polyvalent protein associated" evidence="2">
    <location>
        <begin position="10"/>
        <end position="223"/>
    </location>
</feature>
<dbReference type="AlphaFoldDB" id="A0A923S6D9"/>
<comment type="caution">
    <text evidence="3">The sequence shown here is derived from an EMBL/GenBank/DDBJ whole genome shotgun (WGS) entry which is preliminary data.</text>
</comment>
<feature type="compositionally biased region" description="Basic and acidic residues" evidence="1">
    <location>
        <begin position="254"/>
        <end position="269"/>
    </location>
</feature>
<dbReference type="EMBL" id="JACOQI010000001">
    <property type="protein sequence ID" value="MBC5768968.1"/>
    <property type="molecule type" value="Genomic_DNA"/>
</dbReference>
<evidence type="ECO:0000313" key="4">
    <source>
        <dbReference type="Proteomes" id="UP000620327"/>
    </source>
</evidence>
<protein>
    <recommendedName>
        <fullName evidence="2">Large polyvalent protein associated domain-containing protein</fullName>
    </recommendedName>
</protein>
<evidence type="ECO:0000256" key="1">
    <source>
        <dbReference type="SAM" id="MobiDB-lite"/>
    </source>
</evidence>
<name>A0A923S6D9_9FIRM</name>
<accession>A0A923S6D9</accession>
<keyword evidence="4" id="KW-1185">Reference proteome</keyword>
<dbReference type="RefSeq" id="WP_187013366.1">
    <property type="nucleotide sequence ID" value="NZ_JACOQI010000001.1"/>
</dbReference>
<evidence type="ECO:0000259" key="2">
    <source>
        <dbReference type="Pfam" id="PF18852"/>
    </source>
</evidence>
<proteinExistence type="predicted"/>
<dbReference type="InterPro" id="IPR040672">
    <property type="entry name" value="LPD34"/>
</dbReference>
<reference evidence="3" key="1">
    <citation type="submission" date="2020-08" db="EMBL/GenBank/DDBJ databases">
        <title>Genome public.</title>
        <authorList>
            <person name="Liu C."/>
            <person name="Sun Q."/>
        </authorList>
    </citation>
    <scope>NUCLEOTIDE SEQUENCE</scope>
    <source>
        <strain evidence="3">BX15</strain>
    </source>
</reference>
<feature type="region of interest" description="Disordered" evidence="1">
    <location>
        <begin position="247"/>
        <end position="275"/>
    </location>
</feature>
<organism evidence="3 4">
    <name type="scientific">Dysosmobacter segnis</name>
    <dbReference type="NCBI Taxonomy" id="2763042"/>
    <lineage>
        <taxon>Bacteria</taxon>
        <taxon>Bacillati</taxon>
        <taxon>Bacillota</taxon>
        <taxon>Clostridia</taxon>
        <taxon>Eubacteriales</taxon>
        <taxon>Oscillospiraceae</taxon>
        <taxon>Dysosmobacter</taxon>
    </lineage>
</organism>
<evidence type="ECO:0000313" key="3">
    <source>
        <dbReference type="EMBL" id="MBC5768968.1"/>
    </source>
</evidence>
<dbReference type="Pfam" id="PF18852">
    <property type="entry name" value="LPD34"/>
    <property type="match status" value="1"/>
</dbReference>
<gene>
    <name evidence="3" type="ORF">H8Z83_01200</name>
</gene>
<sequence length="275" mass="32102">MPEKDSEDSFYYLNAYQDDITPGQKMTILHNISFNDWRAGPHIAPLVTLTREEVTQRKEASITLEKELYAQLKKLAAAWDEQAAQTMLLERALEYLQTPEVEHTSNEWKQDKNGIWEISNRTYKMRYKIFYEKAADVYLVSWGIIYNAPKQPNSNYKNYWGDSIYVARQDKKKYPSMEAAQHYIQGRFDLYCHLFREISPSVPNECRRMFSINGHLAPGYTLAPPDKSEPSKQTVDDLLACLDDVDMAEPPVKPPEKCRKEQRKTEAQKKHIPTR</sequence>